<dbReference type="Proteomes" id="UP000694287">
    <property type="component" value="Unassembled WGS sequence"/>
</dbReference>
<evidence type="ECO:0008006" key="3">
    <source>
        <dbReference type="Google" id="ProtNLM"/>
    </source>
</evidence>
<evidence type="ECO:0000313" key="2">
    <source>
        <dbReference type="Proteomes" id="UP000694287"/>
    </source>
</evidence>
<sequence length="319" mass="33175">MGFIDEGQARAALEIGRPSADADMCCRVRGMLIGLVAGDAAGRGTDTLAWFQTPTCDEDGSPDRSADIAQALAVARHLGRRDPPSTGSSLAATMARTWWITQDHDGYSEIDRRRLRALMNNSDAQEPHRSTGPRAGISLAVTALPLAARTAAEAQPILEECARTLGATAAEAVIARAFTAVARTVARHPIPSARTLPTMAAMRDHLRQGIAPVLSSTSGPAGAADAVGLHAAIDAFLTHPEDASAALVELGETIGWAPSVRATRITAASMLGALLGAWTGQCGVPVSWRARIGRPLHVHRAAGALACGRGPACAVPDRE</sequence>
<organism evidence="1 2">
    <name type="scientific">Pseudonocardia abyssalis</name>
    <dbReference type="NCBI Taxonomy" id="2792008"/>
    <lineage>
        <taxon>Bacteria</taxon>
        <taxon>Bacillati</taxon>
        <taxon>Actinomycetota</taxon>
        <taxon>Actinomycetes</taxon>
        <taxon>Pseudonocardiales</taxon>
        <taxon>Pseudonocardiaceae</taxon>
        <taxon>Pseudonocardia</taxon>
    </lineage>
</organism>
<protein>
    <recommendedName>
        <fullName evidence="3">ADP-ribosylglycohydrolase</fullName>
    </recommendedName>
</protein>
<comment type="caution">
    <text evidence="1">The sequence shown here is derived from an EMBL/GenBank/DDBJ whole genome shotgun (WGS) entry which is preliminary data.</text>
</comment>
<name>A0ABS6US20_9PSEU</name>
<dbReference type="EMBL" id="JADQDK010000001">
    <property type="protein sequence ID" value="MBW0135063.1"/>
    <property type="molecule type" value="Genomic_DNA"/>
</dbReference>
<reference evidence="1 2" key="1">
    <citation type="submission" date="2020-11" db="EMBL/GenBank/DDBJ databases">
        <title>Pseudonocardia abyssalis sp. nov. and Pseudonocardia oceani sp. nov., description and phylogenomic analysis of two novel actinomycetes isolated from the deep Southern Ocean.</title>
        <authorList>
            <person name="Parra J."/>
        </authorList>
    </citation>
    <scope>NUCLEOTIDE SEQUENCE [LARGE SCALE GENOMIC DNA]</scope>
    <source>
        <strain evidence="1 2">KRD-168</strain>
    </source>
</reference>
<keyword evidence="2" id="KW-1185">Reference proteome</keyword>
<accession>A0ABS6US20</accession>
<evidence type="ECO:0000313" key="1">
    <source>
        <dbReference type="EMBL" id="MBW0135063.1"/>
    </source>
</evidence>
<dbReference type="RefSeq" id="WP_218602777.1">
    <property type="nucleotide sequence ID" value="NZ_JADQDJ010000083.1"/>
</dbReference>
<gene>
    <name evidence="1" type="ORF">I4I81_12460</name>
</gene>
<proteinExistence type="predicted"/>